<protein>
    <submittedName>
        <fullName evidence="2">Uncharacterized protein</fullName>
    </submittedName>
</protein>
<evidence type="ECO:0000313" key="3">
    <source>
        <dbReference type="Proteomes" id="UP000677054"/>
    </source>
</evidence>
<keyword evidence="3" id="KW-1185">Reference proteome</keyword>
<proteinExistence type="predicted"/>
<evidence type="ECO:0000256" key="1">
    <source>
        <dbReference type="SAM" id="SignalP"/>
    </source>
</evidence>
<dbReference type="EMBL" id="LR900529">
    <property type="protein sequence ID" value="CAD7245999.1"/>
    <property type="molecule type" value="Genomic_DNA"/>
</dbReference>
<evidence type="ECO:0000313" key="2">
    <source>
        <dbReference type="EMBL" id="CAD7245999.1"/>
    </source>
</evidence>
<dbReference type="Proteomes" id="UP000677054">
    <property type="component" value="Unassembled WGS sequence"/>
</dbReference>
<gene>
    <name evidence="2" type="ORF">DSTB1V02_LOCUS5865</name>
</gene>
<feature type="chain" id="PRO_5036209693" evidence="1">
    <location>
        <begin position="26"/>
        <end position="883"/>
    </location>
</feature>
<sequence>MYRQSGMTRVLRLVFVFLCLRHASASTALPLEEMLISLKADILEASVDAIREFQRDSSDTSHVYHSVVASTMDKPREDIARADAEQAIETELEFEEFVAGRDVTLEDGATVGGVDVSEEVVTTDNHHEVQGHLDFKDNVTVWSLYASTVQGVDMDDLARQAVTVDGEVLIRAGKRVRGTLAVDGGISLDGRFCGKDVDAFFRVASTDSPVRLGNVTVVGSVKLKENLKTGLLNNLPYPIEAIDRLDRKTPWRLKGVEGTLTVAGPVEVDGLVQGLSLPTDVVPLNGPVLVPAPKTFYGTVKFLDKLYLNGTLNNMWPDSVLSTPSEPRNAFKNVIFKGKVHVRGTIRTPKIFDLEFYELINDIIMREEIESSGTLVFESPKILDELRATAAFTKNRNDTESVLYLVSRKKNATIKGKKYFSLGGFKDAMTASVNGFQLKDLADCLSSKRDQVIPQRFQLPRASFETLDIRGTVNLDDLADLRSETDTAELAIFQEKVKVEELVIRGGLDIRGNRLSGTGWNRFLEHRASLSRPQELWGDYEVDAVATDAMTVREVNEVDFEKFLGAVVGRDEKEVTIRSPKRMEAIYAKDVECLKGINGQKLSELGNRAVWLAKDNYLVGDWTFDEELEVEHFEALGELQGLNVADMADDIIYPNEDAAIPAVKIFIHGMSVQGNLNASRINEKPMADVLTKSGDQNITGFVEFKDVMVRKSMEVEGKLGRVEVEELAALARELQRGVFSLSRVHGGDIVFEHPVHISGNLNVTGSVNSHHLKPLLKSAVRVDRPTEITAVKKFTGKVNSLKDIKAGKVEGEVFREVARDLVLKRGHHVVPGRKVFPSLSVKGVLVEEQLVVRGRVDGTRLEEVLADALRLNRSEESPGWTFF</sequence>
<accession>A0A7R9A739</accession>
<organism evidence="2">
    <name type="scientific">Darwinula stevensoni</name>
    <dbReference type="NCBI Taxonomy" id="69355"/>
    <lineage>
        <taxon>Eukaryota</taxon>
        <taxon>Metazoa</taxon>
        <taxon>Ecdysozoa</taxon>
        <taxon>Arthropoda</taxon>
        <taxon>Crustacea</taxon>
        <taxon>Oligostraca</taxon>
        <taxon>Ostracoda</taxon>
        <taxon>Podocopa</taxon>
        <taxon>Podocopida</taxon>
        <taxon>Darwinulocopina</taxon>
        <taxon>Darwinuloidea</taxon>
        <taxon>Darwinulidae</taxon>
        <taxon>Darwinula</taxon>
    </lineage>
</organism>
<name>A0A7R9A739_9CRUS</name>
<reference evidence="2" key="1">
    <citation type="submission" date="2020-11" db="EMBL/GenBank/DDBJ databases">
        <authorList>
            <person name="Tran Van P."/>
        </authorList>
    </citation>
    <scope>NUCLEOTIDE SEQUENCE</scope>
</reference>
<keyword evidence="1" id="KW-0732">Signal</keyword>
<dbReference type="AlphaFoldDB" id="A0A7R9A739"/>
<feature type="signal peptide" evidence="1">
    <location>
        <begin position="1"/>
        <end position="25"/>
    </location>
</feature>
<dbReference type="OrthoDB" id="6022258at2759"/>
<dbReference type="EMBL" id="CAJPEV010001012">
    <property type="protein sequence ID" value="CAG0890130.1"/>
    <property type="molecule type" value="Genomic_DNA"/>
</dbReference>